<sequence length="243" mass="25315">MPAGRPPRPAGPSRSVVVTMWLAAIVATAALVTAAALRAEPAGTASDASVAPSAQGTPVPPNAPMKCGGDPCERLASATVADEEVELLVGTDGRSGRVRIAGRSGANVFETGLPESGVRLTADSLRCADLGRPACLVRGPDVSGVLVGEVYARDDDGAWFRRATIHSDAGYLELGQVDGAEGVRVIALQRSCGDESPSCRRVVAQVVDVNGEDISCTRAFESREQLPGWPNPKLRPDQLEECF</sequence>
<comment type="caution">
    <text evidence="1">The sequence shown here is derived from an EMBL/GenBank/DDBJ whole genome shotgun (WGS) entry which is preliminary data.</text>
</comment>
<dbReference type="RefSeq" id="WP_189059995.1">
    <property type="nucleotide sequence ID" value="NZ_BMMK01000020.1"/>
</dbReference>
<dbReference type="AlphaFoldDB" id="A0A8J3FV90"/>
<reference evidence="1" key="1">
    <citation type="journal article" date="2014" name="Int. J. Syst. Evol. Microbiol.">
        <title>Complete genome sequence of Corynebacterium casei LMG S-19264T (=DSM 44701T), isolated from a smear-ripened cheese.</title>
        <authorList>
            <consortium name="US DOE Joint Genome Institute (JGI-PGF)"/>
            <person name="Walter F."/>
            <person name="Albersmeier A."/>
            <person name="Kalinowski J."/>
            <person name="Ruckert C."/>
        </authorList>
    </citation>
    <scope>NUCLEOTIDE SEQUENCE</scope>
    <source>
        <strain evidence="1">CGMCC 4.5737</strain>
    </source>
</reference>
<reference evidence="1" key="2">
    <citation type="submission" date="2020-09" db="EMBL/GenBank/DDBJ databases">
        <authorList>
            <person name="Sun Q."/>
            <person name="Zhou Y."/>
        </authorList>
    </citation>
    <scope>NUCLEOTIDE SEQUENCE</scope>
    <source>
        <strain evidence="1">CGMCC 4.5737</strain>
    </source>
</reference>
<evidence type="ECO:0000313" key="2">
    <source>
        <dbReference type="Proteomes" id="UP000637578"/>
    </source>
</evidence>
<accession>A0A8J3FV90</accession>
<keyword evidence="2" id="KW-1185">Reference proteome</keyword>
<proteinExistence type="predicted"/>
<evidence type="ECO:0000313" key="1">
    <source>
        <dbReference type="EMBL" id="GGM66053.1"/>
    </source>
</evidence>
<gene>
    <name evidence="1" type="ORF">GCM10012275_40790</name>
</gene>
<name>A0A8J3FV90_9PSEU</name>
<dbReference type="Proteomes" id="UP000637578">
    <property type="component" value="Unassembled WGS sequence"/>
</dbReference>
<protein>
    <submittedName>
        <fullName evidence="1">Uncharacterized protein</fullName>
    </submittedName>
</protein>
<organism evidence="1 2">
    <name type="scientific">Longimycelium tulufanense</name>
    <dbReference type="NCBI Taxonomy" id="907463"/>
    <lineage>
        <taxon>Bacteria</taxon>
        <taxon>Bacillati</taxon>
        <taxon>Actinomycetota</taxon>
        <taxon>Actinomycetes</taxon>
        <taxon>Pseudonocardiales</taxon>
        <taxon>Pseudonocardiaceae</taxon>
        <taxon>Longimycelium</taxon>
    </lineage>
</organism>
<dbReference type="EMBL" id="BMMK01000020">
    <property type="protein sequence ID" value="GGM66053.1"/>
    <property type="molecule type" value="Genomic_DNA"/>
</dbReference>